<feature type="signal peptide" evidence="1">
    <location>
        <begin position="1"/>
        <end position="23"/>
    </location>
</feature>
<keyword evidence="3" id="KW-1185">Reference proteome</keyword>
<dbReference type="Proteomes" id="UP001257914">
    <property type="component" value="Unassembled WGS sequence"/>
</dbReference>
<evidence type="ECO:0008006" key="4">
    <source>
        <dbReference type="Google" id="ProtNLM"/>
    </source>
</evidence>
<reference evidence="2 3" key="1">
    <citation type="submission" date="2023-10" db="EMBL/GenBank/DDBJ databases">
        <title>Psychrosphaera aquimaarina strain SW33 isolated from seawater.</title>
        <authorList>
            <person name="Bayburt H."/>
            <person name="Kim J.M."/>
            <person name="Choi B.J."/>
            <person name="Jeon C.O."/>
        </authorList>
    </citation>
    <scope>NUCLEOTIDE SEQUENCE [LARGE SCALE GENOMIC DNA]</scope>
    <source>
        <strain evidence="2 3">KCTC 52743</strain>
    </source>
</reference>
<organism evidence="2 3">
    <name type="scientific">Psychrosphaera aquimarina</name>
    <dbReference type="NCBI Taxonomy" id="2044854"/>
    <lineage>
        <taxon>Bacteria</taxon>
        <taxon>Pseudomonadati</taxon>
        <taxon>Pseudomonadota</taxon>
        <taxon>Gammaproteobacteria</taxon>
        <taxon>Alteromonadales</taxon>
        <taxon>Pseudoalteromonadaceae</taxon>
        <taxon>Psychrosphaera</taxon>
    </lineage>
</organism>
<feature type="chain" id="PRO_5046589981" description="DUF2846 domain-containing protein" evidence="1">
    <location>
        <begin position="24"/>
        <end position="173"/>
    </location>
</feature>
<comment type="caution">
    <text evidence="2">The sequence shown here is derived from an EMBL/GenBank/DDBJ whole genome shotgun (WGS) entry which is preliminary data.</text>
</comment>
<protein>
    <recommendedName>
        <fullName evidence="4">DUF2846 domain-containing protein</fullName>
    </recommendedName>
</protein>
<name>A0ABU3QYM1_9GAMM</name>
<gene>
    <name evidence="2" type="ORF">RT723_05815</name>
</gene>
<accession>A0ABU3QYM1</accession>
<proteinExistence type="predicted"/>
<evidence type="ECO:0000256" key="1">
    <source>
        <dbReference type="SAM" id="SignalP"/>
    </source>
</evidence>
<dbReference type="EMBL" id="JAWCUA010000003">
    <property type="protein sequence ID" value="MDU0112526.1"/>
    <property type="molecule type" value="Genomic_DNA"/>
</dbReference>
<sequence>MNFNKWISFIIFSVLIMSGCAKGPNHPPVVNTEDAALVYVYGKTGLTSNLNKKVGISVNNQYHTNMQPGGYTYMLLAEGTHNLNIDGESIVIDAKVGDISYIEWRNSKSNVSYNLLSVGLPVPVGKMNLNLLGLGKNDKSNKLKLIDPSYGQYALKSRRLQPPINNGKLVTKI</sequence>
<evidence type="ECO:0000313" key="3">
    <source>
        <dbReference type="Proteomes" id="UP001257914"/>
    </source>
</evidence>
<keyword evidence="1" id="KW-0732">Signal</keyword>
<dbReference type="PROSITE" id="PS51257">
    <property type="entry name" value="PROKAR_LIPOPROTEIN"/>
    <property type="match status" value="1"/>
</dbReference>
<dbReference type="RefSeq" id="WP_315946240.1">
    <property type="nucleotide sequence ID" value="NZ_JAWCUA010000003.1"/>
</dbReference>
<evidence type="ECO:0000313" key="2">
    <source>
        <dbReference type="EMBL" id="MDU0112526.1"/>
    </source>
</evidence>